<evidence type="ECO:0000313" key="2">
    <source>
        <dbReference type="Proteomes" id="UP000830401"/>
    </source>
</evidence>
<keyword evidence="2" id="KW-1185">Reference proteome</keyword>
<gene>
    <name evidence="1" type="ORF">MUN86_29570</name>
</gene>
<evidence type="ECO:0000313" key="1">
    <source>
        <dbReference type="EMBL" id="UOQ69764.1"/>
    </source>
</evidence>
<protein>
    <recommendedName>
        <fullName evidence="3">STAS/SEC14 domain-containing protein</fullName>
    </recommendedName>
</protein>
<geneLocation type="plasmid" evidence="1 2">
    <name>unnamed7</name>
</geneLocation>
<keyword evidence="1" id="KW-0614">Plasmid</keyword>
<name>A0ABY4GFV4_9BACT</name>
<dbReference type="Proteomes" id="UP000830401">
    <property type="component" value="Plasmid unnamed7"/>
</dbReference>
<proteinExistence type="predicted"/>
<dbReference type="EMBL" id="CP095068">
    <property type="protein sequence ID" value="UOQ69764.1"/>
    <property type="molecule type" value="Genomic_DNA"/>
</dbReference>
<dbReference type="RefSeq" id="WP_245127612.1">
    <property type="nucleotide sequence ID" value="NZ_CP095068.1"/>
</dbReference>
<organism evidence="1 2">
    <name type="scientific">Hymenobacter volaticus</name>
    <dbReference type="NCBI Taxonomy" id="2932254"/>
    <lineage>
        <taxon>Bacteria</taxon>
        <taxon>Pseudomonadati</taxon>
        <taxon>Bacteroidota</taxon>
        <taxon>Cytophagia</taxon>
        <taxon>Cytophagales</taxon>
        <taxon>Hymenobacteraceae</taxon>
        <taxon>Hymenobacter</taxon>
    </lineage>
</organism>
<accession>A0ABY4GFV4</accession>
<reference evidence="1" key="1">
    <citation type="submission" date="2022-04" db="EMBL/GenBank/DDBJ databases">
        <title>Hymenobacter sp. isolated from the air.</title>
        <authorList>
            <person name="Won M."/>
            <person name="Lee C.-M."/>
            <person name="Woen H.-Y."/>
            <person name="Kwon S.-W."/>
        </authorList>
    </citation>
    <scope>NUCLEOTIDE SEQUENCE</scope>
    <source>
        <strain evidence="1">5420S-77</strain>
        <plasmid evidence="1">unnamed7</plasmid>
    </source>
</reference>
<sequence length="136" mass="15759">MLLHSLSDADGSRCTLTYEEKNGWLRATWSGYVDPLEAMRGAEQYLHNVQPLRCPYLLNDNLALRGPWFDSVEWLQRAWVPHAFRLGLRYVAHVVQADTRTDSLTLRFPTHVVGLLELQIFHSVAEAEQWLRSCQH</sequence>
<evidence type="ECO:0008006" key="3">
    <source>
        <dbReference type="Google" id="ProtNLM"/>
    </source>
</evidence>